<comment type="caution">
    <text evidence="1">The sequence shown here is derived from an EMBL/GenBank/DDBJ whole genome shotgun (WGS) entry which is preliminary data.</text>
</comment>
<accession>A0A2I0CMP4</accession>
<dbReference type="NCBIfam" id="TIGR04111">
    <property type="entry name" value="BcepMu_gp16"/>
    <property type="match status" value="1"/>
</dbReference>
<gene>
    <name evidence="1" type="ORF">CW360_14085</name>
</gene>
<name>A0A2I0CMP4_9PSED</name>
<evidence type="ECO:0000313" key="1">
    <source>
        <dbReference type="EMBL" id="PKF70424.1"/>
    </source>
</evidence>
<dbReference type="AlphaFoldDB" id="A0A2I0CMP4"/>
<sequence>MKGKRSTPKAAPLPYPQTAESANAWFITHGICKAQWAREMGIERAILVDLLRGRLKGLRGEAHLGAIALGLKAAPESSASTRQVA</sequence>
<organism evidence="1 2">
    <name type="scientific">Pseudomonas fluvialis</name>
    <dbReference type="NCBI Taxonomy" id="1793966"/>
    <lineage>
        <taxon>Bacteria</taxon>
        <taxon>Pseudomonadati</taxon>
        <taxon>Pseudomonadota</taxon>
        <taxon>Gammaproteobacteria</taxon>
        <taxon>Pseudomonadales</taxon>
        <taxon>Pseudomonadaceae</taxon>
        <taxon>Pseudomonas</taxon>
    </lineage>
</organism>
<protein>
    <submittedName>
        <fullName evidence="1">DNA-binding protein</fullName>
    </submittedName>
</protein>
<proteinExistence type="predicted"/>
<keyword evidence="1" id="KW-0238">DNA-binding</keyword>
<dbReference type="InterPro" id="IPR026365">
    <property type="entry name" value="BcepMu_gp16"/>
</dbReference>
<dbReference type="GO" id="GO:0003677">
    <property type="term" value="F:DNA binding"/>
    <property type="evidence" value="ECO:0007669"/>
    <property type="project" value="UniProtKB-KW"/>
</dbReference>
<reference evidence="2" key="1">
    <citation type="submission" date="2017-12" db="EMBL/GenBank/DDBJ databases">
        <authorList>
            <person name="Yu X.-Y."/>
        </authorList>
    </citation>
    <scope>NUCLEOTIDE SEQUENCE [LARGE SCALE GENOMIC DNA]</scope>
    <source>
        <strain evidence="2">ZYSR67-Z</strain>
    </source>
</reference>
<dbReference type="EMBL" id="PIYS01000027">
    <property type="protein sequence ID" value="PKF70424.1"/>
    <property type="molecule type" value="Genomic_DNA"/>
</dbReference>
<evidence type="ECO:0000313" key="2">
    <source>
        <dbReference type="Proteomes" id="UP000242861"/>
    </source>
</evidence>
<dbReference type="RefSeq" id="WP_101194137.1">
    <property type="nucleotide sequence ID" value="NZ_PIYS01000027.1"/>
</dbReference>
<dbReference type="Proteomes" id="UP000242861">
    <property type="component" value="Unassembled WGS sequence"/>
</dbReference>